<evidence type="ECO:0000313" key="1">
    <source>
        <dbReference type="EMBL" id="CBX73810.1"/>
    </source>
</evidence>
<dbReference type="AlphaFoldDB" id="F4N6V2"/>
<gene>
    <name evidence="1" type="ORF">YEW_LL48740</name>
</gene>
<reference evidence="1" key="1">
    <citation type="journal article" date="2011" name="BMC Genomics">
        <title>Shotgun sequencing of Yersinia enterocolitica strain W22703 (biotype 2, serotype O:9): genomic evidence for oscillation between invertebrates and mammals.</title>
        <authorList>
            <person name="Fuchs T.M."/>
            <person name="Brandt K."/>
            <person name="Starke M."/>
            <person name="Rattei T."/>
        </authorList>
    </citation>
    <scope>NUCLEOTIDE SEQUENCE</scope>
</reference>
<accession>F4N6V2</accession>
<keyword evidence="1" id="KW-0560">Oxidoreductase</keyword>
<sequence>MEDGSSWDEIEQLARAVEQAGATLINTGIGWHEARIPHYRHHGAARRIQLGDP</sequence>
<name>F4N6V2_YEREN</name>
<proteinExistence type="predicted"/>
<evidence type="ECO:0008006" key="2">
    <source>
        <dbReference type="Google" id="ProtNLM"/>
    </source>
</evidence>
<organism evidence="1">
    <name type="scientific">Yersinia enterocolitica W22703</name>
    <dbReference type="NCBI Taxonomy" id="913028"/>
    <lineage>
        <taxon>Bacteria</taxon>
        <taxon>Pseudomonadati</taxon>
        <taxon>Pseudomonadota</taxon>
        <taxon>Gammaproteobacteria</taxon>
        <taxon>Enterobacterales</taxon>
        <taxon>Yersiniaceae</taxon>
        <taxon>Yersinia</taxon>
    </lineage>
</organism>
<protein>
    <recommendedName>
        <fullName evidence="2">NADH:flavin oxidoreductase/NADH oxidase N-terminal domain-containing protein</fullName>
    </recommendedName>
</protein>
<dbReference type="EMBL" id="FR718749">
    <property type="protein sequence ID" value="CBX73810.1"/>
    <property type="molecule type" value="Genomic_DNA"/>
</dbReference>
<dbReference type="GO" id="GO:0016491">
    <property type="term" value="F:oxidoreductase activity"/>
    <property type="evidence" value="ECO:0007669"/>
    <property type="project" value="UniProtKB-KW"/>
</dbReference>